<evidence type="ECO:0000313" key="2">
    <source>
        <dbReference type="Proteomes" id="UP000087766"/>
    </source>
</evidence>
<dbReference type="Proteomes" id="UP000087766">
    <property type="component" value="Chromosome 7"/>
</dbReference>
<evidence type="ECO:0000313" key="4">
    <source>
        <dbReference type="RefSeq" id="XP_022638705.1"/>
    </source>
</evidence>
<dbReference type="SMR" id="A0A1S3UNJ4"/>
<dbReference type="OrthoDB" id="21648at2759"/>
<dbReference type="Gramene" id="Vradi07g03460.1">
    <property type="protein sequence ID" value="Vradi07g03460.1"/>
    <property type="gene ID" value="Vradi07g03460"/>
</dbReference>
<dbReference type="RefSeq" id="XP_022638705.1">
    <property type="nucleotide sequence ID" value="XM_022782984.1"/>
</dbReference>
<dbReference type="InterPro" id="IPR038745">
    <property type="entry name" value="AT4G37440-like"/>
</dbReference>
<proteinExistence type="predicted"/>
<accession>A0A1S3UNJ4</accession>
<keyword evidence="2" id="KW-1185">Reference proteome</keyword>
<sequence length="473" mass="52339">MGHCEKPIIKVEPFLDEQINTTKVLEDTEVDIVSWANKGDFASNKIEDSDATDYSSSFADTMSDAENGSRLSDAEVESEFLGDSGGLTDAFDGSAFPMRKRRLTDHWRNFIRPLTWRCKWTELRIKEIDSLALKYSKELAEYDKGKHTTPDQFSIEEFGSKSLPFLGENRRNKANKRRKRKKVEDTTEIGSYTSHHYIFSYLENKKSDHDSSLADDFGNPVIIEPHTDSTDRFGTGEVQPFLDFSETDASLEQLLWAIDNIHARVHKLKSDVDAIMSKNASKFSSSENLSLLPHGDMQTSSAQSPTMSAGNGDAASVGVIYNSIQHGVDFDIGDFVMHSVVSSYGEVPMVPDIIESTVGLLSAADVTFHSALAGDSCEAMVDNVLIHEVAETDEHTFKSGSQAPMEENVNLVSVAMSDINTATNTTTVAQEQSSLKPCVYNDVNIPKNKRKRGERKACSAGWSKKCSGESDNH</sequence>
<evidence type="ECO:0000313" key="3">
    <source>
        <dbReference type="RefSeq" id="XP_014507565.1"/>
    </source>
</evidence>
<feature type="compositionally biased region" description="Basic residues" evidence="1">
    <location>
        <begin position="172"/>
        <end position="181"/>
    </location>
</feature>
<protein>
    <submittedName>
        <fullName evidence="3 4">Uncharacterized protein LOC106767234 isoform X1</fullName>
    </submittedName>
</protein>
<dbReference type="CDD" id="cd11650">
    <property type="entry name" value="AT4G37440_like"/>
    <property type="match status" value="1"/>
</dbReference>
<dbReference type="GeneID" id="106767234"/>
<reference evidence="2" key="1">
    <citation type="journal article" date="2014" name="Nat. Commun.">
        <title>Genome sequence of mungbean and insights into evolution within Vigna species.</title>
        <authorList>
            <person name="Kang Y.J."/>
            <person name="Kim S.K."/>
            <person name="Kim M.Y."/>
            <person name="Lestari P."/>
            <person name="Kim K.H."/>
            <person name="Ha B.K."/>
            <person name="Jun T.H."/>
            <person name="Hwang W.J."/>
            <person name="Lee T."/>
            <person name="Lee J."/>
            <person name="Shim S."/>
            <person name="Yoon M.Y."/>
            <person name="Jang Y.E."/>
            <person name="Han K.S."/>
            <person name="Taeprayoon P."/>
            <person name="Yoon N."/>
            <person name="Somta P."/>
            <person name="Tanya P."/>
            <person name="Kim K.S."/>
            <person name="Gwag J.G."/>
            <person name="Moon J.K."/>
            <person name="Lee Y.H."/>
            <person name="Park B.S."/>
            <person name="Bombarely A."/>
            <person name="Doyle J.J."/>
            <person name="Jackson S.A."/>
            <person name="Schafleitner R."/>
            <person name="Srinives P."/>
            <person name="Varshney R.K."/>
            <person name="Lee S.H."/>
        </authorList>
    </citation>
    <scope>NUCLEOTIDE SEQUENCE [LARGE SCALE GENOMIC DNA]</scope>
    <source>
        <strain evidence="2">cv. VC1973A</strain>
    </source>
</reference>
<evidence type="ECO:0000256" key="1">
    <source>
        <dbReference type="SAM" id="MobiDB-lite"/>
    </source>
</evidence>
<dbReference type="PANTHER" id="PTHR34057">
    <property type="entry name" value="ELONGATION FACTOR"/>
    <property type="match status" value="1"/>
</dbReference>
<gene>
    <name evidence="3 4" type="primary">LOC106767234</name>
</gene>
<organism evidence="2 3">
    <name type="scientific">Vigna radiata var. radiata</name>
    <name type="common">Mung bean</name>
    <name type="synonym">Phaseolus aureus</name>
    <dbReference type="NCBI Taxonomy" id="3916"/>
    <lineage>
        <taxon>Eukaryota</taxon>
        <taxon>Viridiplantae</taxon>
        <taxon>Streptophyta</taxon>
        <taxon>Embryophyta</taxon>
        <taxon>Tracheophyta</taxon>
        <taxon>Spermatophyta</taxon>
        <taxon>Magnoliopsida</taxon>
        <taxon>eudicotyledons</taxon>
        <taxon>Gunneridae</taxon>
        <taxon>Pentapetalae</taxon>
        <taxon>rosids</taxon>
        <taxon>fabids</taxon>
        <taxon>Fabales</taxon>
        <taxon>Fabaceae</taxon>
        <taxon>Papilionoideae</taxon>
        <taxon>50 kb inversion clade</taxon>
        <taxon>NPAAA clade</taxon>
        <taxon>indigoferoid/millettioid clade</taxon>
        <taxon>Phaseoleae</taxon>
        <taxon>Vigna</taxon>
    </lineage>
</organism>
<dbReference type="RefSeq" id="XP_014507565.1">
    <property type="nucleotide sequence ID" value="XM_014652079.2"/>
</dbReference>
<dbReference type="STRING" id="3916.A0A1S3UNJ4"/>
<reference evidence="3 4" key="2">
    <citation type="submission" date="2025-04" db="UniProtKB">
        <authorList>
            <consortium name="RefSeq"/>
        </authorList>
    </citation>
    <scope>IDENTIFICATION</scope>
    <source>
        <tissue evidence="3 4">Leaf</tissue>
    </source>
</reference>
<name>A0A1S3UNJ4_VIGRR</name>
<dbReference type="AlphaFoldDB" id="A0A1S3UNJ4"/>
<dbReference type="KEGG" id="vra:106767234"/>
<dbReference type="PANTHER" id="PTHR34057:SF1">
    <property type="entry name" value="ELONGATION FACTOR"/>
    <property type="match status" value="1"/>
</dbReference>
<feature type="region of interest" description="Disordered" evidence="1">
    <location>
        <begin position="166"/>
        <end position="185"/>
    </location>
</feature>